<keyword evidence="1" id="KW-0472">Membrane</keyword>
<dbReference type="EMBL" id="LC740467">
    <property type="protein sequence ID" value="BDU47021.1"/>
    <property type="molecule type" value="Genomic_RNA"/>
</dbReference>
<keyword evidence="1" id="KW-1133">Transmembrane helix</keyword>
<sequence length="151" mass="16943">MAVRRRIRRSFNIVQGVLASASRTVLSPQFIVFFITIIYIHSDDKVLSVIVAQLNKIAPLKPIATYINSHKVQASAIISCIAALFASNVSVTSSLQPLAFYLAKEQGDYRVYIPSYFLLTWWVRTRSQRLRIVIAGIILALYSWGLLGVTL</sequence>
<organism evidence="2">
    <name type="scientific">Spodoptera litura male-killing virus</name>
    <dbReference type="NCBI Taxonomy" id="2996810"/>
    <lineage>
        <taxon>Viruses</taxon>
        <taxon>Riboviria</taxon>
    </lineage>
</organism>
<feature type="transmembrane region" description="Helical" evidence="1">
    <location>
        <begin position="130"/>
        <end position="149"/>
    </location>
</feature>
<accession>A0AA86IVL4</accession>
<reference evidence="2" key="1">
    <citation type="submission" date="2022-11" db="EMBL/GenBank/DDBJ databases">
        <title>A novel segmented RNA virus that induces male killing in a noctuid moth.</title>
        <authorList>
            <person name="Nagamine K."/>
            <person name="Kanno Y."/>
            <person name="Sahara K."/>
            <person name="Fukushi M."/>
            <person name="Ishikawa Y."/>
            <person name="Terao M."/>
            <person name="Kageyama D."/>
            <person name="Shintani Y."/>
        </authorList>
    </citation>
    <scope>NUCLEOTIDE SEQUENCE</scope>
</reference>
<name>A0AA86IVL4_9VIRU</name>
<evidence type="ECO:0000313" key="2">
    <source>
        <dbReference type="EMBL" id="BDU47021.1"/>
    </source>
</evidence>
<proteinExistence type="predicted"/>
<evidence type="ECO:0000256" key="1">
    <source>
        <dbReference type="SAM" id="Phobius"/>
    </source>
</evidence>
<keyword evidence="1" id="KW-0812">Transmembrane</keyword>
<protein>
    <submittedName>
        <fullName evidence="2">Uncharacterized protein</fullName>
    </submittedName>
</protein>